<keyword evidence="5 9" id="KW-0067">ATP-binding</keyword>
<name>A0A1I6K8C6_9EURY</name>
<dbReference type="InterPro" id="IPR003593">
    <property type="entry name" value="AAA+_ATPase"/>
</dbReference>
<dbReference type="PANTHER" id="PTHR43553">
    <property type="entry name" value="HEAVY METAL TRANSPORTER"/>
    <property type="match status" value="1"/>
</dbReference>
<evidence type="ECO:0000256" key="1">
    <source>
        <dbReference type="ARBA" id="ARBA00004202"/>
    </source>
</evidence>
<dbReference type="OrthoDB" id="18209at2157"/>
<dbReference type="AlphaFoldDB" id="A0A1I6K8C6"/>
<dbReference type="SMART" id="SM00382">
    <property type="entry name" value="AAA"/>
    <property type="match status" value="1"/>
</dbReference>
<dbReference type="InterPro" id="IPR017871">
    <property type="entry name" value="ABC_transporter-like_CS"/>
</dbReference>
<feature type="domain" description="ABC transporter" evidence="8">
    <location>
        <begin position="6"/>
        <end position="237"/>
    </location>
</feature>
<evidence type="ECO:0000313" key="9">
    <source>
        <dbReference type="EMBL" id="SFR87130.1"/>
    </source>
</evidence>
<dbReference type="PROSITE" id="PS50893">
    <property type="entry name" value="ABC_TRANSPORTER_2"/>
    <property type="match status" value="1"/>
</dbReference>
<accession>A0A1I6K8C6</accession>
<dbReference type="GO" id="GO:0043190">
    <property type="term" value="C:ATP-binding cassette (ABC) transporter complex"/>
    <property type="evidence" value="ECO:0007669"/>
    <property type="project" value="TreeGrafter"/>
</dbReference>
<evidence type="ECO:0000256" key="2">
    <source>
        <dbReference type="ARBA" id="ARBA00005417"/>
    </source>
</evidence>
<evidence type="ECO:0000256" key="4">
    <source>
        <dbReference type="ARBA" id="ARBA00022741"/>
    </source>
</evidence>
<reference evidence="9 10" key="1">
    <citation type="submission" date="2016-10" db="EMBL/GenBank/DDBJ databases">
        <authorList>
            <person name="de Groot N.N."/>
        </authorList>
    </citation>
    <scope>NUCLEOTIDE SEQUENCE [LARGE SCALE GENOMIC DNA]</scope>
    <source>
        <strain evidence="9 10">CGMCC 1.10457</strain>
    </source>
</reference>
<evidence type="ECO:0000256" key="6">
    <source>
        <dbReference type="ARBA" id="ARBA00023136"/>
    </source>
</evidence>
<dbReference type="GO" id="GO:0005524">
    <property type="term" value="F:ATP binding"/>
    <property type="evidence" value="ECO:0007669"/>
    <property type="project" value="UniProtKB-KW"/>
</dbReference>
<evidence type="ECO:0000313" key="10">
    <source>
        <dbReference type="Proteomes" id="UP000199062"/>
    </source>
</evidence>
<comment type="similarity">
    <text evidence="2">Belongs to the ABC transporter superfamily.</text>
</comment>
<proteinExistence type="inferred from homology"/>
<keyword evidence="6" id="KW-0472">Membrane</keyword>
<keyword evidence="10" id="KW-1185">Reference proteome</keyword>
<dbReference type="RefSeq" id="WP_089813239.1">
    <property type="nucleotide sequence ID" value="NZ_FOZK01000001.1"/>
</dbReference>
<evidence type="ECO:0000259" key="8">
    <source>
        <dbReference type="PROSITE" id="PS50893"/>
    </source>
</evidence>
<dbReference type="InterPro" id="IPR027417">
    <property type="entry name" value="P-loop_NTPase"/>
</dbReference>
<dbReference type="Proteomes" id="UP000199062">
    <property type="component" value="Unassembled WGS sequence"/>
</dbReference>
<protein>
    <submittedName>
        <fullName evidence="9">Cobalt/nickel transport system ATP-binding protein</fullName>
    </submittedName>
</protein>
<dbReference type="EMBL" id="FOZK01000001">
    <property type="protein sequence ID" value="SFR87130.1"/>
    <property type="molecule type" value="Genomic_DNA"/>
</dbReference>
<dbReference type="SUPFAM" id="SSF52540">
    <property type="entry name" value="P-loop containing nucleoside triphosphate hydrolases"/>
    <property type="match status" value="1"/>
</dbReference>
<gene>
    <name evidence="9" type="ORF">SAMN05216559_0312</name>
</gene>
<dbReference type="STRING" id="767519.SAMN05216559_0312"/>
<dbReference type="Gene3D" id="3.40.50.300">
    <property type="entry name" value="P-loop containing nucleotide triphosphate hydrolases"/>
    <property type="match status" value="1"/>
</dbReference>
<comment type="function">
    <text evidence="7">Probably part of an ABC transporter complex. Responsible for energy coupling to the transport system.</text>
</comment>
<dbReference type="InterPro" id="IPR003439">
    <property type="entry name" value="ABC_transporter-like_ATP-bd"/>
</dbReference>
<dbReference type="Pfam" id="PF00005">
    <property type="entry name" value="ABC_tran"/>
    <property type="match status" value="1"/>
</dbReference>
<dbReference type="InterPro" id="IPR050095">
    <property type="entry name" value="ECF_ABC_transporter_ATP-bd"/>
</dbReference>
<evidence type="ECO:0000256" key="3">
    <source>
        <dbReference type="ARBA" id="ARBA00022448"/>
    </source>
</evidence>
<dbReference type="CDD" id="cd03225">
    <property type="entry name" value="ABC_cobalt_CbiO_domain1"/>
    <property type="match status" value="1"/>
</dbReference>
<dbReference type="PANTHER" id="PTHR43553:SF24">
    <property type="entry name" value="ENERGY-COUPLING FACTOR TRANSPORTER ATP-BINDING PROTEIN ECFA1"/>
    <property type="match status" value="1"/>
</dbReference>
<evidence type="ECO:0000256" key="7">
    <source>
        <dbReference type="ARBA" id="ARBA00025157"/>
    </source>
</evidence>
<dbReference type="GO" id="GO:0016887">
    <property type="term" value="F:ATP hydrolysis activity"/>
    <property type="evidence" value="ECO:0007669"/>
    <property type="project" value="InterPro"/>
</dbReference>
<comment type="subcellular location">
    <subcellularLocation>
        <location evidence="1">Cell membrane</location>
        <topology evidence="1">Peripheral membrane protein</topology>
    </subcellularLocation>
</comment>
<sequence>MTDPVVAARDLSYAYPDGTAAVENLDVAIGAGERVAILGPNGAGKSTLLLLLGGLLDPDEGTVRFFGEDQPADDVRERIGVLTQDPGEYLFNPTVREDVEYGPSQFDLPKETVDERVSALADRFGLTHLLDRPPFRLSGGEQRRAALASVLSFDPEVLLLDEPLSNVDGANRAELLDLLDDLVDDGVTLVVSTPDADLVPAVADRVILMDREGAIAADGQTREVLTDVDALRRVGLSVPTVVDLFDRLGVDDPPITIAEAVDELDDR</sequence>
<dbReference type="GO" id="GO:0042626">
    <property type="term" value="F:ATPase-coupled transmembrane transporter activity"/>
    <property type="evidence" value="ECO:0007669"/>
    <property type="project" value="TreeGrafter"/>
</dbReference>
<dbReference type="InterPro" id="IPR015856">
    <property type="entry name" value="ABC_transpr_CbiO/EcfA_su"/>
</dbReference>
<dbReference type="PROSITE" id="PS00211">
    <property type="entry name" value="ABC_TRANSPORTER_1"/>
    <property type="match status" value="1"/>
</dbReference>
<evidence type="ECO:0000256" key="5">
    <source>
        <dbReference type="ARBA" id="ARBA00022840"/>
    </source>
</evidence>
<organism evidence="9 10">
    <name type="scientific">Halomicrobium zhouii</name>
    <dbReference type="NCBI Taxonomy" id="767519"/>
    <lineage>
        <taxon>Archaea</taxon>
        <taxon>Methanobacteriati</taxon>
        <taxon>Methanobacteriota</taxon>
        <taxon>Stenosarchaea group</taxon>
        <taxon>Halobacteria</taxon>
        <taxon>Halobacteriales</taxon>
        <taxon>Haloarculaceae</taxon>
        <taxon>Halomicrobium</taxon>
    </lineage>
</organism>
<keyword evidence="3" id="KW-0813">Transport</keyword>
<keyword evidence="4" id="KW-0547">Nucleotide-binding</keyword>